<evidence type="ECO:0000259" key="1">
    <source>
        <dbReference type="PROSITE" id="PS50127"/>
    </source>
</evidence>
<proteinExistence type="predicted"/>
<gene>
    <name evidence="2" type="ORF">DFH94DRAFT_795203</name>
</gene>
<evidence type="ECO:0000313" key="2">
    <source>
        <dbReference type="EMBL" id="KAF8475217.1"/>
    </source>
</evidence>
<dbReference type="Proteomes" id="UP000759537">
    <property type="component" value="Unassembled WGS sequence"/>
</dbReference>
<reference evidence="2" key="2">
    <citation type="journal article" date="2020" name="Nat. Commun.">
        <title>Large-scale genome sequencing of mycorrhizal fungi provides insights into the early evolution of symbiotic traits.</title>
        <authorList>
            <person name="Miyauchi S."/>
            <person name="Kiss E."/>
            <person name="Kuo A."/>
            <person name="Drula E."/>
            <person name="Kohler A."/>
            <person name="Sanchez-Garcia M."/>
            <person name="Morin E."/>
            <person name="Andreopoulos B."/>
            <person name="Barry K.W."/>
            <person name="Bonito G."/>
            <person name="Buee M."/>
            <person name="Carver A."/>
            <person name="Chen C."/>
            <person name="Cichocki N."/>
            <person name="Clum A."/>
            <person name="Culley D."/>
            <person name="Crous P.W."/>
            <person name="Fauchery L."/>
            <person name="Girlanda M."/>
            <person name="Hayes R.D."/>
            <person name="Keri Z."/>
            <person name="LaButti K."/>
            <person name="Lipzen A."/>
            <person name="Lombard V."/>
            <person name="Magnuson J."/>
            <person name="Maillard F."/>
            <person name="Murat C."/>
            <person name="Nolan M."/>
            <person name="Ohm R.A."/>
            <person name="Pangilinan J."/>
            <person name="Pereira M.F."/>
            <person name="Perotto S."/>
            <person name="Peter M."/>
            <person name="Pfister S."/>
            <person name="Riley R."/>
            <person name="Sitrit Y."/>
            <person name="Stielow J.B."/>
            <person name="Szollosi G."/>
            <person name="Zifcakova L."/>
            <person name="Stursova M."/>
            <person name="Spatafora J.W."/>
            <person name="Tedersoo L."/>
            <person name="Vaario L.M."/>
            <person name="Yamada A."/>
            <person name="Yan M."/>
            <person name="Wang P."/>
            <person name="Xu J."/>
            <person name="Bruns T."/>
            <person name="Baldrian P."/>
            <person name="Vilgalys R."/>
            <person name="Dunand C."/>
            <person name="Henrissat B."/>
            <person name="Grigoriev I.V."/>
            <person name="Hibbett D."/>
            <person name="Nagy L.G."/>
            <person name="Martin F.M."/>
        </authorList>
    </citation>
    <scope>NUCLEOTIDE SEQUENCE</scope>
    <source>
        <strain evidence="2">Prilba</strain>
    </source>
</reference>
<keyword evidence="3" id="KW-1185">Reference proteome</keyword>
<dbReference type="Pfam" id="PF00179">
    <property type="entry name" value="UQ_con"/>
    <property type="match status" value="1"/>
</dbReference>
<dbReference type="PROSITE" id="PS50127">
    <property type="entry name" value="UBC_2"/>
    <property type="match status" value="1"/>
</dbReference>
<accession>A0A9P5K2F0</accession>
<dbReference type="OrthoDB" id="9993688at2759"/>
<dbReference type="AlphaFoldDB" id="A0A9P5K2F0"/>
<protein>
    <submittedName>
        <fullName evidence="2">Ubiquitin-conjugating enzyme/RWD-like protein</fullName>
    </submittedName>
</protein>
<organism evidence="2 3">
    <name type="scientific">Russula ochroleuca</name>
    <dbReference type="NCBI Taxonomy" id="152965"/>
    <lineage>
        <taxon>Eukaryota</taxon>
        <taxon>Fungi</taxon>
        <taxon>Dikarya</taxon>
        <taxon>Basidiomycota</taxon>
        <taxon>Agaricomycotina</taxon>
        <taxon>Agaricomycetes</taxon>
        <taxon>Russulales</taxon>
        <taxon>Russulaceae</taxon>
        <taxon>Russula</taxon>
    </lineage>
</organism>
<name>A0A9P5K2F0_9AGAM</name>
<dbReference type="Gene3D" id="3.10.110.10">
    <property type="entry name" value="Ubiquitin Conjugating Enzyme"/>
    <property type="match status" value="1"/>
</dbReference>
<feature type="domain" description="UBC core" evidence="1">
    <location>
        <begin position="4"/>
        <end position="155"/>
    </location>
</feature>
<comment type="caution">
    <text evidence="2">The sequence shown here is derived from an EMBL/GenBank/DDBJ whole genome shotgun (WGS) entry which is preliminary data.</text>
</comment>
<sequence>MSDRRHRKVTKEIAQCNHDETTNIKIELIDDSPFHLRGSFRGPQDSPYEGGHFEVDIVVPIDYPFRPPKVRFITKVYHPNIYASGVIDLDILRDQWSPSITLSKLLISLQSFLCTPEVCSPEPDDPHAASVAKQYASVHKSFEDTARNWTRIYARSSCDEAAITVLILHMFDRFQTTYFREVMYPEWLVGSRRL</sequence>
<dbReference type="EMBL" id="WHVB01000016">
    <property type="protein sequence ID" value="KAF8475217.1"/>
    <property type="molecule type" value="Genomic_DNA"/>
</dbReference>
<dbReference type="SUPFAM" id="SSF54495">
    <property type="entry name" value="UBC-like"/>
    <property type="match status" value="1"/>
</dbReference>
<dbReference type="PANTHER" id="PTHR24068">
    <property type="entry name" value="UBIQUITIN-CONJUGATING ENZYME E2"/>
    <property type="match status" value="1"/>
</dbReference>
<reference evidence="2" key="1">
    <citation type="submission" date="2019-10" db="EMBL/GenBank/DDBJ databases">
        <authorList>
            <consortium name="DOE Joint Genome Institute"/>
            <person name="Kuo A."/>
            <person name="Miyauchi S."/>
            <person name="Kiss E."/>
            <person name="Drula E."/>
            <person name="Kohler A."/>
            <person name="Sanchez-Garcia M."/>
            <person name="Andreopoulos B."/>
            <person name="Barry K.W."/>
            <person name="Bonito G."/>
            <person name="Buee M."/>
            <person name="Carver A."/>
            <person name="Chen C."/>
            <person name="Cichocki N."/>
            <person name="Clum A."/>
            <person name="Culley D."/>
            <person name="Crous P.W."/>
            <person name="Fauchery L."/>
            <person name="Girlanda M."/>
            <person name="Hayes R."/>
            <person name="Keri Z."/>
            <person name="LaButti K."/>
            <person name="Lipzen A."/>
            <person name="Lombard V."/>
            <person name="Magnuson J."/>
            <person name="Maillard F."/>
            <person name="Morin E."/>
            <person name="Murat C."/>
            <person name="Nolan M."/>
            <person name="Ohm R."/>
            <person name="Pangilinan J."/>
            <person name="Pereira M."/>
            <person name="Perotto S."/>
            <person name="Peter M."/>
            <person name="Riley R."/>
            <person name="Sitrit Y."/>
            <person name="Stielow B."/>
            <person name="Szollosi G."/>
            <person name="Zifcakova L."/>
            <person name="Stursova M."/>
            <person name="Spatafora J.W."/>
            <person name="Tedersoo L."/>
            <person name="Vaario L.-M."/>
            <person name="Yamada A."/>
            <person name="Yan M."/>
            <person name="Wang P."/>
            <person name="Xu J."/>
            <person name="Bruns T."/>
            <person name="Baldrian P."/>
            <person name="Vilgalys R."/>
            <person name="Henrissat B."/>
            <person name="Grigoriev I.V."/>
            <person name="Hibbett D."/>
            <person name="Nagy L.G."/>
            <person name="Martin F.M."/>
        </authorList>
    </citation>
    <scope>NUCLEOTIDE SEQUENCE</scope>
    <source>
        <strain evidence="2">Prilba</strain>
    </source>
</reference>
<dbReference type="InterPro" id="IPR000608">
    <property type="entry name" value="UBC"/>
</dbReference>
<dbReference type="InterPro" id="IPR016135">
    <property type="entry name" value="UBQ-conjugating_enzyme/RWD"/>
</dbReference>
<dbReference type="SMART" id="SM00212">
    <property type="entry name" value="UBCc"/>
    <property type="match status" value="1"/>
</dbReference>
<evidence type="ECO:0000313" key="3">
    <source>
        <dbReference type="Proteomes" id="UP000759537"/>
    </source>
</evidence>